<name>A0ABW0GRU1_9MICO</name>
<comment type="similarity">
    <text evidence="2 7">Belongs to the TRAFAC class translation factor GTPase superfamily. Classic translation factor GTPase family. PrfC subfamily.</text>
</comment>
<dbReference type="InterPro" id="IPR004548">
    <property type="entry name" value="PrfC"/>
</dbReference>
<dbReference type="PRINTS" id="PR00315">
    <property type="entry name" value="ELONGATNFCT"/>
</dbReference>
<evidence type="ECO:0000256" key="2">
    <source>
        <dbReference type="ARBA" id="ARBA00009978"/>
    </source>
</evidence>
<reference evidence="12" key="1">
    <citation type="journal article" date="2019" name="Int. J. Syst. Evol. Microbiol.">
        <title>The Global Catalogue of Microorganisms (GCM) 10K type strain sequencing project: providing services to taxonomists for standard genome sequencing and annotation.</title>
        <authorList>
            <consortium name="The Broad Institute Genomics Platform"/>
            <consortium name="The Broad Institute Genome Sequencing Center for Infectious Disease"/>
            <person name="Wu L."/>
            <person name="Ma J."/>
        </authorList>
    </citation>
    <scope>NUCLEOTIDE SEQUENCE [LARGE SCALE GENOMIC DNA]</scope>
    <source>
        <strain evidence="12">CCUG 43114</strain>
    </source>
</reference>
<evidence type="ECO:0000256" key="8">
    <source>
        <dbReference type="NCBIfam" id="TIGR00503"/>
    </source>
</evidence>
<evidence type="ECO:0000256" key="6">
    <source>
        <dbReference type="ARBA" id="ARBA00023134"/>
    </source>
</evidence>
<dbReference type="SUPFAM" id="SSF50447">
    <property type="entry name" value="Translation proteins"/>
    <property type="match status" value="1"/>
</dbReference>
<evidence type="ECO:0000256" key="7">
    <source>
        <dbReference type="HAMAP-Rule" id="MF_00072"/>
    </source>
</evidence>
<feature type="region of interest" description="Disordered" evidence="9">
    <location>
        <begin position="1"/>
        <end position="35"/>
    </location>
</feature>
<dbReference type="Pfam" id="PF16658">
    <property type="entry name" value="RF3_C"/>
    <property type="match status" value="1"/>
</dbReference>
<dbReference type="InterPro" id="IPR000795">
    <property type="entry name" value="T_Tr_GTP-bd_dom"/>
</dbReference>
<evidence type="ECO:0000256" key="1">
    <source>
        <dbReference type="ARBA" id="ARBA00004496"/>
    </source>
</evidence>
<evidence type="ECO:0000256" key="4">
    <source>
        <dbReference type="ARBA" id="ARBA00022741"/>
    </source>
</evidence>
<dbReference type="Gene3D" id="3.40.50.300">
    <property type="entry name" value="P-loop containing nucleotide triphosphate hydrolases"/>
    <property type="match status" value="1"/>
</dbReference>
<proteinExistence type="inferred from homology"/>
<keyword evidence="5 7" id="KW-0648">Protein biosynthesis</keyword>
<evidence type="ECO:0000313" key="11">
    <source>
        <dbReference type="EMBL" id="MFC5382707.1"/>
    </source>
</evidence>
<dbReference type="Gene3D" id="3.30.70.3280">
    <property type="entry name" value="Peptide chain release factor 3, domain III"/>
    <property type="match status" value="1"/>
</dbReference>
<protein>
    <recommendedName>
        <fullName evidence="7 8">Peptide chain release factor 3</fullName>
        <shortName evidence="7">RF-3</shortName>
    </recommendedName>
</protein>
<dbReference type="HAMAP" id="MF_00072">
    <property type="entry name" value="Rel_fac_3"/>
    <property type="match status" value="1"/>
</dbReference>
<evidence type="ECO:0000259" key="10">
    <source>
        <dbReference type="PROSITE" id="PS51722"/>
    </source>
</evidence>
<dbReference type="InterPro" id="IPR035647">
    <property type="entry name" value="EFG_III/V"/>
</dbReference>
<dbReference type="InterPro" id="IPR031157">
    <property type="entry name" value="G_TR_CS"/>
</dbReference>
<keyword evidence="12" id="KW-1185">Reference proteome</keyword>
<feature type="domain" description="Tr-type G" evidence="10">
    <location>
        <begin position="35"/>
        <end position="306"/>
    </location>
</feature>
<feature type="compositionally biased region" description="Low complexity" evidence="9">
    <location>
        <begin position="1"/>
        <end position="19"/>
    </location>
</feature>
<sequence>MATTTPMTTPASTGTTDGTVPAADPDDTAPREAASRRRTFAVISHPDAGKSTLTEALALHGGAIGQAGIVQGKGGRRGVVSDWLEMEKARGISITSAALQFTYRDRVVNLLDTPGHADFSEDTYRVLTAVDSAVMLVDAAKGMERQTVKLFEVCRLRGLPIVTVVNKWDRPGREALELLDEFAEVTGMTPTPVLWPVGIGGDFRGLLDLRPGTAPDAAYIAFDEGSGGATRTTWTPLSLEEGLARDGEVLTTAQEEVELVLDSNGPHDEASFRAGRTTPVMFAAAVLNRGVEQLLDLLVDTAPPPADRPAQDGGVRSVGDAFSGQVFKVQAGMDAAHRDHVAFIRVSSGRFQRGETVLNARTGKPVGTKYAHRVFGGSRTGVEDAWPGDVVAIVNATGVRVGDTLYAGRKVAYPPIPTFAPEHFAVCRAKDLGRYKQFQRGITELHHEGVVQTLRSDLRGEPAPVLAAVGPMQFDVVQHRMAGEFGCEVLLEPLPYSIARRTTAEHAPLLDAVPGVEVLRSLDGDVFALFPDRWRLQRIERENPDVVLDALAADSLA</sequence>
<dbReference type="RefSeq" id="WP_340270418.1">
    <property type="nucleotide sequence ID" value="NZ_JBBEOG010000006.1"/>
</dbReference>
<dbReference type="Proteomes" id="UP001596122">
    <property type="component" value="Unassembled WGS sequence"/>
</dbReference>
<dbReference type="InterPro" id="IPR005225">
    <property type="entry name" value="Small_GTP-bd"/>
</dbReference>
<evidence type="ECO:0000256" key="9">
    <source>
        <dbReference type="SAM" id="MobiDB-lite"/>
    </source>
</evidence>
<dbReference type="PANTHER" id="PTHR43556:SF2">
    <property type="entry name" value="PEPTIDE CHAIN RELEASE FACTOR RF3"/>
    <property type="match status" value="1"/>
</dbReference>
<comment type="subcellular location">
    <subcellularLocation>
        <location evidence="1 7">Cytoplasm</location>
    </subcellularLocation>
</comment>
<dbReference type="InterPro" id="IPR027417">
    <property type="entry name" value="P-loop_NTPase"/>
</dbReference>
<dbReference type="NCBIfam" id="TIGR00231">
    <property type="entry name" value="small_GTP"/>
    <property type="match status" value="1"/>
</dbReference>
<dbReference type="NCBIfam" id="TIGR00503">
    <property type="entry name" value="prfC"/>
    <property type="match status" value="1"/>
</dbReference>
<organism evidence="11 12">
    <name type="scientific">Aquipuribacter nitratireducens</name>
    <dbReference type="NCBI Taxonomy" id="650104"/>
    <lineage>
        <taxon>Bacteria</taxon>
        <taxon>Bacillati</taxon>
        <taxon>Actinomycetota</taxon>
        <taxon>Actinomycetes</taxon>
        <taxon>Micrococcales</taxon>
        <taxon>Intrasporangiaceae</taxon>
        <taxon>Aquipuribacter</taxon>
    </lineage>
</organism>
<keyword evidence="3 7" id="KW-0963">Cytoplasm</keyword>
<accession>A0ABW0GRU1</accession>
<dbReference type="Gene3D" id="2.40.30.10">
    <property type="entry name" value="Translation factors"/>
    <property type="match status" value="1"/>
</dbReference>
<evidence type="ECO:0000313" key="12">
    <source>
        <dbReference type="Proteomes" id="UP001596122"/>
    </source>
</evidence>
<dbReference type="PROSITE" id="PS51722">
    <property type="entry name" value="G_TR_2"/>
    <property type="match status" value="1"/>
</dbReference>
<dbReference type="InterPro" id="IPR009000">
    <property type="entry name" value="Transl_B-barrel_sf"/>
</dbReference>
<comment type="caution">
    <text evidence="7">Lacks conserved residue(s) required for the propagation of feature annotation.</text>
</comment>
<dbReference type="NCBIfam" id="NF001964">
    <property type="entry name" value="PRK00741.1"/>
    <property type="match status" value="1"/>
</dbReference>
<dbReference type="SUPFAM" id="SSF54980">
    <property type="entry name" value="EF-G C-terminal domain-like"/>
    <property type="match status" value="1"/>
</dbReference>
<evidence type="ECO:0000256" key="3">
    <source>
        <dbReference type="ARBA" id="ARBA00022490"/>
    </source>
</evidence>
<gene>
    <name evidence="7" type="primary">prfC</name>
    <name evidence="11" type="ORF">ACFPJ6_18225</name>
</gene>
<dbReference type="Pfam" id="PF00009">
    <property type="entry name" value="GTP_EFTU"/>
    <property type="match status" value="1"/>
</dbReference>
<evidence type="ECO:0000256" key="5">
    <source>
        <dbReference type="ARBA" id="ARBA00022917"/>
    </source>
</evidence>
<dbReference type="Pfam" id="PF22042">
    <property type="entry name" value="EF-G_D2"/>
    <property type="match status" value="1"/>
</dbReference>
<comment type="function">
    <text evidence="7">Increases the formation of ribosomal termination complexes and stimulates activities of RF-1 and RF-2. It binds guanine nucleotides and has strong preference for UGA stop codons. It may interact directly with the ribosome. The stimulation of RF-1 and RF-2 is significantly reduced by GTP and GDP, but not by GMP.</text>
</comment>
<dbReference type="EMBL" id="JBHSLD010000028">
    <property type="protein sequence ID" value="MFC5382707.1"/>
    <property type="molecule type" value="Genomic_DNA"/>
</dbReference>
<keyword evidence="4 7" id="KW-0547">Nucleotide-binding</keyword>
<dbReference type="InterPro" id="IPR053905">
    <property type="entry name" value="EF-G-like_DII"/>
</dbReference>
<dbReference type="InterPro" id="IPR032090">
    <property type="entry name" value="RF3_C"/>
</dbReference>
<dbReference type="InterPro" id="IPR038467">
    <property type="entry name" value="RF3_dom_3_sf"/>
</dbReference>
<feature type="binding site" evidence="7">
    <location>
        <begin position="112"/>
        <end position="116"/>
    </location>
    <ligand>
        <name>GTP</name>
        <dbReference type="ChEBI" id="CHEBI:37565"/>
    </ligand>
</feature>
<keyword evidence="6 7" id="KW-0342">GTP-binding</keyword>
<comment type="caution">
    <text evidence="11">The sequence shown here is derived from an EMBL/GenBank/DDBJ whole genome shotgun (WGS) entry which is preliminary data.</text>
</comment>
<dbReference type="PANTHER" id="PTHR43556">
    <property type="entry name" value="PEPTIDE CHAIN RELEASE FACTOR RF3"/>
    <property type="match status" value="1"/>
</dbReference>
<dbReference type="PROSITE" id="PS00301">
    <property type="entry name" value="G_TR_1"/>
    <property type="match status" value="1"/>
</dbReference>
<dbReference type="SUPFAM" id="SSF52540">
    <property type="entry name" value="P-loop containing nucleoside triphosphate hydrolases"/>
    <property type="match status" value="1"/>
</dbReference>